<accession>A0A507D5F3</accession>
<proteinExistence type="predicted"/>
<dbReference type="AlphaFoldDB" id="A0A507D5F3"/>
<evidence type="ECO:0000256" key="1">
    <source>
        <dbReference type="SAM" id="Coils"/>
    </source>
</evidence>
<sequence length="652" mass="70380">MDDISALDRADRYASIAEEATEHGHWRKAFDAHLKAAEQYLLVMSTTTSEEALKTLRLLQANHSQKARDLQNRLAAQQLHAASSSSRLPRAPPPPPPHHVHSPRHANTAPPQSAPTQAPPSSSYTITNACDNHAISSPTSSAISSTANHYTNNSTEASYLFLTHPKDLDTESIDPFNRFWDAVETLVQKTVTAPVAFATAPLGLDSINSGDGGNSGTNTKHTSLSSSYTSNSGRPDMSDTIRTAAPIPSILNSYFVVPNTPEYYLPAPFQHATIRNNTLAYSTNDHSCSNHPFANSHAHTHGHDHQPRTQDDLRVLKTSEELRLENESLKSTVDILSRQVVTLEKAAEENAMLRSSIIQFRQDVQKEKAKQRIIKPGFGLGNAALPGALPSFSALSAFGSPAQSTVMEDREAGLMRKVAQLQEELKKSRDENEKHVAAIAKYRERWDRLKESARKRKEVVQSTSSAGNESSNTRGSPQSTHQRSASSSSASNNYPVTSPSTSRSSINGLTPQQPNSQSPCILPNPISIGTPARPAGINAMSRTPPPRDSPPLLSGFPPSKNTFSVGVTVRPFDPSVQPRANSVNVVEPSANGVTVVSSSSLQSDSARVLTLPNTTSELSHNGTKNSNSSSKRDMMASAVSTAMFYSTASGFE</sequence>
<evidence type="ECO:0000313" key="4">
    <source>
        <dbReference type="Proteomes" id="UP000320475"/>
    </source>
</evidence>
<feature type="region of interest" description="Disordered" evidence="2">
    <location>
        <begin position="611"/>
        <end position="634"/>
    </location>
</feature>
<feature type="compositionally biased region" description="Polar residues" evidence="2">
    <location>
        <begin position="460"/>
        <end position="483"/>
    </location>
</feature>
<dbReference type="EMBL" id="QEAM01000097">
    <property type="protein sequence ID" value="TPX46684.1"/>
    <property type="molecule type" value="Genomic_DNA"/>
</dbReference>
<feature type="region of interest" description="Disordered" evidence="2">
    <location>
        <begin position="68"/>
        <end position="129"/>
    </location>
</feature>
<feature type="compositionally biased region" description="Low complexity" evidence="2">
    <location>
        <begin position="105"/>
        <end position="123"/>
    </location>
</feature>
<feature type="coiled-coil region" evidence="1">
    <location>
        <begin position="411"/>
        <end position="445"/>
    </location>
</feature>
<gene>
    <name evidence="3" type="ORF">SeLEV6574_g03100</name>
</gene>
<feature type="region of interest" description="Disordered" evidence="2">
    <location>
        <begin position="202"/>
        <end position="240"/>
    </location>
</feature>
<dbReference type="PANTHER" id="PTHR40130">
    <property type="entry name" value="EXPRESSED PROTEIN"/>
    <property type="match status" value="1"/>
</dbReference>
<dbReference type="PANTHER" id="PTHR40130:SF1">
    <property type="entry name" value="SPINDLE POLE BODY-ASSOCIATED PROTEIN CUT12 DOMAIN-CONTAINING PROTEIN"/>
    <property type="match status" value="1"/>
</dbReference>
<feature type="compositionally biased region" description="Low complexity" evidence="2">
    <location>
        <begin position="216"/>
        <end position="232"/>
    </location>
</feature>
<dbReference type="OrthoDB" id="3197614at2759"/>
<protein>
    <recommendedName>
        <fullName evidence="5">MIT domain-containing protein</fullName>
    </recommendedName>
</protein>
<name>A0A507D5F3_9FUNG</name>
<reference evidence="3 4" key="1">
    <citation type="journal article" date="2019" name="Sci. Rep.">
        <title>Comparative genomics of chytrid fungi reveal insights into the obligate biotrophic and pathogenic lifestyle of Synchytrium endobioticum.</title>
        <authorList>
            <person name="van de Vossenberg B.T.L.H."/>
            <person name="Warris S."/>
            <person name="Nguyen H.D.T."/>
            <person name="van Gent-Pelzer M.P.E."/>
            <person name="Joly D.L."/>
            <person name="van de Geest H.C."/>
            <person name="Bonants P.J.M."/>
            <person name="Smith D.S."/>
            <person name="Levesque C.A."/>
            <person name="van der Lee T.A.J."/>
        </authorList>
    </citation>
    <scope>NUCLEOTIDE SEQUENCE [LARGE SCALE GENOMIC DNA]</scope>
    <source>
        <strain evidence="3 4">LEV6574</strain>
    </source>
</reference>
<feature type="region of interest" description="Disordered" evidence="2">
    <location>
        <begin position="453"/>
        <end position="558"/>
    </location>
</feature>
<evidence type="ECO:0008006" key="5">
    <source>
        <dbReference type="Google" id="ProtNLM"/>
    </source>
</evidence>
<keyword evidence="1" id="KW-0175">Coiled coil</keyword>
<feature type="coiled-coil region" evidence="1">
    <location>
        <begin position="319"/>
        <end position="346"/>
    </location>
</feature>
<feature type="compositionally biased region" description="Low complexity" evidence="2">
    <location>
        <begin position="74"/>
        <end position="89"/>
    </location>
</feature>
<feature type="compositionally biased region" description="Polar residues" evidence="2">
    <location>
        <begin position="611"/>
        <end position="629"/>
    </location>
</feature>
<dbReference type="Gene3D" id="1.20.58.80">
    <property type="entry name" value="Phosphotransferase system, lactose/cellobiose-type IIA subunit"/>
    <property type="match status" value="1"/>
</dbReference>
<organism evidence="3 4">
    <name type="scientific">Synchytrium endobioticum</name>
    <dbReference type="NCBI Taxonomy" id="286115"/>
    <lineage>
        <taxon>Eukaryota</taxon>
        <taxon>Fungi</taxon>
        <taxon>Fungi incertae sedis</taxon>
        <taxon>Chytridiomycota</taxon>
        <taxon>Chytridiomycota incertae sedis</taxon>
        <taxon>Chytridiomycetes</taxon>
        <taxon>Synchytriales</taxon>
        <taxon>Synchytriaceae</taxon>
        <taxon>Synchytrium</taxon>
    </lineage>
</organism>
<feature type="compositionally biased region" description="Polar residues" evidence="2">
    <location>
        <begin position="492"/>
        <end position="519"/>
    </location>
</feature>
<evidence type="ECO:0000256" key="2">
    <source>
        <dbReference type="SAM" id="MobiDB-lite"/>
    </source>
</evidence>
<comment type="caution">
    <text evidence="3">The sequence shown here is derived from an EMBL/GenBank/DDBJ whole genome shotgun (WGS) entry which is preliminary data.</text>
</comment>
<dbReference type="Proteomes" id="UP000320475">
    <property type="component" value="Unassembled WGS sequence"/>
</dbReference>
<dbReference type="SUPFAM" id="SSF140361">
    <property type="entry name" value="MIT domain-like"/>
    <property type="match status" value="1"/>
</dbReference>
<evidence type="ECO:0000313" key="3">
    <source>
        <dbReference type="EMBL" id="TPX46684.1"/>
    </source>
</evidence>